<dbReference type="Gene3D" id="3.30.428.10">
    <property type="entry name" value="HIT-like"/>
    <property type="match status" value="1"/>
</dbReference>
<feature type="compositionally biased region" description="Basic and acidic residues" evidence="3">
    <location>
        <begin position="1"/>
        <end position="10"/>
    </location>
</feature>
<feature type="domain" description="Transcription factor Iwr1" evidence="6">
    <location>
        <begin position="1172"/>
        <end position="1242"/>
    </location>
</feature>
<comment type="similarity">
    <text evidence="1">Belongs to the CWF19 family.</text>
</comment>
<evidence type="ECO:0008006" key="9">
    <source>
        <dbReference type="Google" id="ProtNLM"/>
    </source>
</evidence>
<dbReference type="Pfam" id="PF04676">
    <property type="entry name" value="CwfJ_C_2"/>
    <property type="match status" value="1"/>
</dbReference>
<evidence type="ECO:0000313" key="8">
    <source>
        <dbReference type="Proteomes" id="UP000310189"/>
    </source>
</evidence>
<feature type="domain" description="Cwf19-like C-terminal" evidence="5">
    <location>
        <begin position="522"/>
        <end position="645"/>
    </location>
</feature>
<evidence type="ECO:0000259" key="6">
    <source>
        <dbReference type="Pfam" id="PF08574"/>
    </source>
</evidence>
<evidence type="ECO:0000256" key="1">
    <source>
        <dbReference type="ARBA" id="ARBA00006795"/>
    </source>
</evidence>
<dbReference type="Gene3D" id="1.20.120.20">
    <property type="entry name" value="Apolipoprotein"/>
    <property type="match status" value="1"/>
</dbReference>
<dbReference type="InterPro" id="IPR013883">
    <property type="entry name" value="TF_Iwr1_dom"/>
</dbReference>
<proteinExistence type="inferred from homology"/>
<dbReference type="OrthoDB" id="1109245at2759"/>
<keyword evidence="8" id="KW-1185">Reference proteome</keyword>
<name>A0A4T0FHC1_9BASI</name>
<feature type="region of interest" description="Disordered" evidence="3">
    <location>
        <begin position="829"/>
        <end position="1138"/>
    </location>
</feature>
<feature type="compositionally biased region" description="Basic and acidic residues" evidence="3">
    <location>
        <begin position="1002"/>
        <end position="1012"/>
    </location>
</feature>
<evidence type="ECO:0000256" key="3">
    <source>
        <dbReference type="SAM" id="MobiDB-lite"/>
    </source>
</evidence>
<sequence length="1260" mass="141642">MEIHDDDPPRQEYYNDNTETVNPSITNIPNSADLALKSNVNSNTDAPLPSRTDPTSLPYPSDATDDMTQGASSGGVASGLMDDDLFNNMGRSREKKKSDKDAADPSKLQVSSREINQQFKEGVHVDAYKHEAKKVNQPGDAGSGWRMIKLRRCYEHAEEEGRHVDDLGIDRFGSVEAWREAQEERRILDERDAKRFNRRDSGYGGRQSPSQRHASPRNMYTSPAQSEYGSYSRPSSRASFKRPSDTRTPTRSSQYDKTQKEAGGKDRLGDLRSEGRQSMSGTSGSNPGTPAPSTPTGTTTPRVFTPTTAAMLDPASRPKSPDSLNKLQAQIMKARLMNKPNLQELEQQYEAEMDKSRRFQQTGGDAGHGLMQMSARDKTGLEPVEAAQKTKIEVLPTLDGHGRLYDVGQGRKDETLPPGNSSNNGKRKKPQNHETRDERTGEITRYNIDDDEQSLAELVRQERFAGGASDQKNYDAEFASAITSDKLYEHGDTDEVDDNAAKYARKKMKSDAQKRQFAIGDYARTKKVLDTCRFCYGDDGDTPPRCATVVSSGTRVYLALPEYEQLTDGHCLIVPIQHSISTLEMDDDVWEEMRNYMKCLMQAFASQNRGVVFYETVMSVKAQLHTVIEAVPVPADVHAVLPGYFHESILAIESEWTQHKKLIDFSHREFRRALVPNLPYFAIMWNYKGNAGYGHVIEGVDKANEEDDSEAKYHDQSQSFPKYFAAEVIGNVLELEPRLWRRPKKLHRQDKEGAVHHLRSSPPRPSMFSRAIRQARQASKAVKPAQMRSYASSAPKQLPVFNKEADKLWMVASAAVTIGGVIWLTSPAEDGHSHGHHVAEKAEEVKEDAEDKASEAKDDAADKAQEVKESAQDKAQDASEKTEEVKEEVKDEAKEKTEQATDKAQEVKQDVKDGAEQVKDKAADVKEDAAEKKDEVKDEAKDKAEEVKEDAKQGAEQVKDKAEEKKDEAKEAVQEKADNFIRIKRKRNEEPLDALLIDAGDSNDHADNDSKRAQYRKKRQKQGLFRLAETVEEATFSSTDSKEELHARLKRKAEDDLSEDVSSERRRLNDGDATTPRRIASRPQKRYHVVTGGEESGSKDVFIDVREDSSAKHAKPASSASSSQPFDPYDEDSEQMREFRRLVEDYLKMQDVVTLKDDQDKNKEADQPKDTDDYVFDVYYRDAHHSRHSPQVMSNIGLLTGLSDQFGVDLDDYSSDSTDIQDEADEDSNEEDYYTNDYPDEEVGSGEEEYAEDFVDDDSD</sequence>
<dbReference type="InterPro" id="IPR006767">
    <property type="entry name" value="Cwf19-like_C_dom-2"/>
</dbReference>
<dbReference type="AlphaFoldDB" id="A0A4T0FHC1"/>
<dbReference type="InterPro" id="IPR006768">
    <property type="entry name" value="Cwf19-like_C_dom-1"/>
</dbReference>
<accession>A0A4T0FHC1</accession>
<feature type="compositionally biased region" description="Basic and acidic residues" evidence="3">
    <location>
        <begin position="1152"/>
        <end position="1172"/>
    </location>
</feature>
<dbReference type="GO" id="GO:0000398">
    <property type="term" value="P:mRNA splicing, via spliceosome"/>
    <property type="evidence" value="ECO:0007669"/>
    <property type="project" value="TreeGrafter"/>
</dbReference>
<dbReference type="PANTHER" id="PTHR12072:SF5">
    <property type="entry name" value="CWF19-LIKE PROTEIN 2"/>
    <property type="match status" value="1"/>
</dbReference>
<feature type="region of interest" description="Disordered" evidence="3">
    <location>
        <begin position="1209"/>
        <end position="1260"/>
    </location>
</feature>
<feature type="compositionally biased region" description="Basic and acidic residues" evidence="3">
    <location>
        <begin position="829"/>
        <end position="981"/>
    </location>
</feature>
<dbReference type="PANTHER" id="PTHR12072">
    <property type="entry name" value="CWF19, CELL CYCLE CONTROL PROTEIN"/>
    <property type="match status" value="1"/>
</dbReference>
<protein>
    <recommendedName>
        <fullName evidence="9">Cwf19-like C-terminal domain-containing protein</fullName>
    </recommendedName>
</protein>
<feature type="domain" description="Cwf19-like protein C-terminal" evidence="4">
    <location>
        <begin position="655"/>
        <end position="757"/>
    </location>
</feature>
<evidence type="ECO:0000313" key="7">
    <source>
        <dbReference type="EMBL" id="TIA87489.1"/>
    </source>
</evidence>
<feature type="region of interest" description="Disordered" evidence="3">
    <location>
        <begin position="401"/>
        <end position="442"/>
    </location>
</feature>
<feature type="compositionally biased region" description="Basic and acidic residues" evidence="3">
    <location>
        <begin position="1096"/>
        <end position="1111"/>
    </location>
</feature>
<feature type="compositionally biased region" description="Basic and acidic residues" evidence="3">
    <location>
        <begin position="431"/>
        <end position="442"/>
    </location>
</feature>
<dbReference type="SUPFAM" id="SSF54197">
    <property type="entry name" value="HIT-like"/>
    <property type="match status" value="1"/>
</dbReference>
<dbReference type="GO" id="GO:0071014">
    <property type="term" value="C:post-mRNA release spliceosomal complex"/>
    <property type="evidence" value="ECO:0007669"/>
    <property type="project" value="TreeGrafter"/>
</dbReference>
<feature type="compositionally biased region" description="Basic residues" evidence="3">
    <location>
        <begin position="1079"/>
        <end position="1088"/>
    </location>
</feature>
<organism evidence="7 8">
    <name type="scientific">Wallemia hederae</name>
    <dbReference type="NCBI Taxonomy" id="1540922"/>
    <lineage>
        <taxon>Eukaryota</taxon>
        <taxon>Fungi</taxon>
        <taxon>Dikarya</taxon>
        <taxon>Basidiomycota</taxon>
        <taxon>Wallemiomycotina</taxon>
        <taxon>Wallemiomycetes</taxon>
        <taxon>Wallemiales</taxon>
        <taxon>Wallemiaceae</taxon>
        <taxon>Wallemia</taxon>
    </lineage>
</organism>
<feature type="compositionally biased region" description="Basic and acidic residues" evidence="3">
    <location>
        <begin position="257"/>
        <end position="275"/>
    </location>
</feature>
<comment type="similarity">
    <text evidence="2">Belongs to the IWR1/SLC7A6OS family.</text>
</comment>
<feature type="compositionally biased region" description="Basic and acidic residues" evidence="3">
    <location>
        <begin position="1040"/>
        <end position="1055"/>
    </location>
</feature>
<feature type="compositionally biased region" description="Polar residues" evidence="3">
    <location>
        <begin position="207"/>
        <end position="238"/>
    </location>
</feature>
<feature type="compositionally biased region" description="Polar residues" evidence="3">
    <location>
        <begin position="246"/>
        <end position="256"/>
    </location>
</feature>
<gene>
    <name evidence="7" type="ORF">E3P99_03129</name>
</gene>
<dbReference type="InterPro" id="IPR040194">
    <property type="entry name" value="Cwf19-like"/>
</dbReference>
<feature type="compositionally biased region" description="Low complexity" evidence="3">
    <location>
        <begin position="294"/>
        <end position="308"/>
    </location>
</feature>
<evidence type="ECO:0000259" key="4">
    <source>
        <dbReference type="Pfam" id="PF04676"/>
    </source>
</evidence>
<feature type="region of interest" description="Disordered" evidence="3">
    <location>
        <begin position="1152"/>
        <end position="1174"/>
    </location>
</feature>
<feature type="compositionally biased region" description="Basic and acidic residues" evidence="3">
    <location>
        <begin position="401"/>
        <end position="415"/>
    </location>
</feature>
<dbReference type="Pfam" id="PF04677">
    <property type="entry name" value="CwfJ_C_1"/>
    <property type="match status" value="1"/>
</dbReference>
<dbReference type="Gene3D" id="6.10.140.1430">
    <property type="match status" value="1"/>
</dbReference>
<feature type="region of interest" description="Disordered" evidence="3">
    <location>
        <begin position="1"/>
        <end position="115"/>
    </location>
</feature>
<feature type="compositionally biased region" description="Polar residues" evidence="3">
    <location>
        <begin position="14"/>
        <end position="30"/>
    </location>
</feature>
<feature type="compositionally biased region" description="Basic and acidic residues" evidence="3">
    <location>
        <begin position="180"/>
        <end position="201"/>
    </location>
</feature>
<reference evidence="7 8" key="1">
    <citation type="submission" date="2019-03" db="EMBL/GenBank/DDBJ databases">
        <title>Sequencing 23 genomes of Wallemia ichthyophaga.</title>
        <authorList>
            <person name="Gostincar C."/>
        </authorList>
    </citation>
    <scope>NUCLEOTIDE SEQUENCE [LARGE SCALE GENOMIC DNA]</scope>
    <source>
        <strain evidence="7 8">EXF-5753</strain>
    </source>
</reference>
<dbReference type="Proteomes" id="UP000310189">
    <property type="component" value="Unassembled WGS sequence"/>
</dbReference>
<evidence type="ECO:0000259" key="5">
    <source>
        <dbReference type="Pfam" id="PF04677"/>
    </source>
</evidence>
<dbReference type="CDD" id="cd06503">
    <property type="entry name" value="ATP-synt_Fo_b"/>
    <property type="match status" value="1"/>
</dbReference>
<dbReference type="EMBL" id="SPNW01000054">
    <property type="protein sequence ID" value="TIA87489.1"/>
    <property type="molecule type" value="Genomic_DNA"/>
</dbReference>
<feature type="region of interest" description="Disordered" evidence="3">
    <location>
        <begin position="746"/>
        <end position="766"/>
    </location>
</feature>
<comment type="caution">
    <text evidence="7">The sequence shown here is derived from an EMBL/GenBank/DDBJ whole genome shotgun (WGS) entry which is preliminary data.</text>
</comment>
<evidence type="ECO:0000256" key="2">
    <source>
        <dbReference type="ARBA" id="ARBA00010218"/>
    </source>
</evidence>
<dbReference type="InterPro" id="IPR036265">
    <property type="entry name" value="HIT-like_sf"/>
</dbReference>
<dbReference type="Pfam" id="PF08574">
    <property type="entry name" value="Iwr1"/>
    <property type="match status" value="1"/>
</dbReference>
<feature type="region of interest" description="Disordered" evidence="3">
    <location>
        <begin position="180"/>
        <end position="327"/>
    </location>
</feature>